<dbReference type="EMBL" id="FNCN01000001">
    <property type="protein sequence ID" value="SDG00375.1"/>
    <property type="molecule type" value="Genomic_DNA"/>
</dbReference>
<dbReference type="PRINTS" id="PR00039">
    <property type="entry name" value="HTHLYSR"/>
</dbReference>
<keyword evidence="3 6" id="KW-0238">DNA-binding</keyword>
<dbReference type="PANTHER" id="PTHR30346:SF28">
    <property type="entry name" value="HTH-TYPE TRANSCRIPTIONAL REGULATOR CYNR"/>
    <property type="match status" value="1"/>
</dbReference>
<evidence type="ECO:0000256" key="1">
    <source>
        <dbReference type="ARBA" id="ARBA00009437"/>
    </source>
</evidence>
<evidence type="ECO:0000313" key="6">
    <source>
        <dbReference type="EMBL" id="SDG00375.1"/>
    </source>
</evidence>
<keyword evidence="2" id="KW-0805">Transcription regulation</keyword>
<dbReference type="InterPro" id="IPR036388">
    <property type="entry name" value="WH-like_DNA-bd_sf"/>
</dbReference>
<dbReference type="PANTHER" id="PTHR30346">
    <property type="entry name" value="TRANSCRIPTIONAL DUAL REGULATOR HCAR-RELATED"/>
    <property type="match status" value="1"/>
</dbReference>
<evidence type="ECO:0000259" key="5">
    <source>
        <dbReference type="PROSITE" id="PS50931"/>
    </source>
</evidence>
<organism evidence="6 7">
    <name type="scientific">Sinosporangium album</name>
    <dbReference type="NCBI Taxonomy" id="504805"/>
    <lineage>
        <taxon>Bacteria</taxon>
        <taxon>Bacillati</taxon>
        <taxon>Actinomycetota</taxon>
        <taxon>Actinomycetes</taxon>
        <taxon>Streptosporangiales</taxon>
        <taxon>Streptosporangiaceae</taxon>
        <taxon>Sinosporangium</taxon>
    </lineage>
</organism>
<dbReference type="SUPFAM" id="SSF46785">
    <property type="entry name" value="Winged helix' DNA-binding domain"/>
    <property type="match status" value="1"/>
</dbReference>
<dbReference type="AlphaFoldDB" id="A0A1G7QPD2"/>
<dbReference type="RefSeq" id="WP_093167034.1">
    <property type="nucleotide sequence ID" value="NZ_FNCN01000001.1"/>
</dbReference>
<dbReference type="GO" id="GO:0003700">
    <property type="term" value="F:DNA-binding transcription factor activity"/>
    <property type="evidence" value="ECO:0007669"/>
    <property type="project" value="InterPro"/>
</dbReference>
<protein>
    <submittedName>
        <fullName evidence="6">DNA-binding transcriptional regulator, LysR family</fullName>
    </submittedName>
</protein>
<evidence type="ECO:0000256" key="4">
    <source>
        <dbReference type="ARBA" id="ARBA00023163"/>
    </source>
</evidence>
<evidence type="ECO:0000256" key="2">
    <source>
        <dbReference type="ARBA" id="ARBA00023015"/>
    </source>
</evidence>
<dbReference type="OrthoDB" id="3181812at2"/>
<dbReference type="InterPro" id="IPR005119">
    <property type="entry name" value="LysR_subst-bd"/>
</dbReference>
<dbReference type="InterPro" id="IPR000847">
    <property type="entry name" value="LysR_HTH_N"/>
</dbReference>
<dbReference type="SUPFAM" id="SSF53850">
    <property type="entry name" value="Periplasmic binding protein-like II"/>
    <property type="match status" value="1"/>
</dbReference>
<dbReference type="Pfam" id="PF00126">
    <property type="entry name" value="HTH_1"/>
    <property type="match status" value="1"/>
</dbReference>
<dbReference type="Gene3D" id="1.10.10.10">
    <property type="entry name" value="Winged helix-like DNA-binding domain superfamily/Winged helix DNA-binding domain"/>
    <property type="match status" value="1"/>
</dbReference>
<dbReference type="Pfam" id="PF03466">
    <property type="entry name" value="LysR_substrate"/>
    <property type="match status" value="1"/>
</dbReference>
<keyword evidence="7" id="KW-1185">Reference proteome</keyword>
<sequence length="299" mass="32684">MDQRRLEYFVAVAEELNFTRAAQRLHVTQSTLSAGIKALEADLKTELLTRSTRSTTLTEAGFAFLPEAKAALEALDRARAAVEPLSAGLRGSLTVGMLSGLTLVDVPGLAGEFHRRHPGVRLRIEVSQRGTSGLIEKIKESHIDVAFVGADLRDEQLRVAPIKKYDLQLLVAEDHPLGGRDAVRLEEIADEPFVEMPIGFGQREMVDSAFAKAGLTRRVLIEVSDMTTIPAYVAHGLGVAFLPAAFAETVEPRVRAVPLADAELSWTLSVVTSATRTPTRALHAFLNLLPHHIRLDRVF</sequence>
<dbReference type="Proteomes" id="UP000198923">
    <property type="component" value="Unassembled WGS sequence"/>
</dbReference>
<dbReference type="FunFam" id="1.10.10.10:FF:000001">
    <property type="entry name" value="LysR family transcriptional regulator"/>
    <property type="match status" value="1"/>
</dbReference>
<feature type="domain" description="HTH lysR-type" evidence="5">
    <location>
        <begin position="1"/>
        <end position="58"/>
    </location>
</feature>
<evidence type="ECO:0000256" key="3">
    <source>
        <dbReference type="ARBA" id="ARBA00023125"/>
    </source>
</evidence>
<dbReference type="STRING" id="504805.SAMN05421505_10170"/>
<reference evidence="6 7" key="1">
    <citation type="submission" date="2016-10" db="EMBL/GenBank/DDBJ databases">
        <authorList>
            <person name="de Groot N.N."/>
        </authorList>
    </citation>
    <scope>NUCLEOTIDE SEQUENCE [LARGE SCALE GENOMIC DNA]</scope>
    <source>
        <strain evidence="6 7">CPCC 201354</strain>
    </source>
</reference>
<comment type="similarity">
    <text evidence="1">Belongs to the LysR transcriptional regulatory family.</text>
</comment>
<proteinExistence type="inferred from homology"/>
<dbReference type="Gene3D" id="3.40.190.290">
    <property type="match status" value="1"/>
</dbReference>
<dbReference type="InterPro" id="IPR036390">
    <property type="entry name" value="WH_DNA-bd_sf"/>
</dbReference>
<keyword evidence="4" id="KW-0804">Transcription</keyword>
<name>A0A1G7QPD2_9ACTN</name>
<evidence type="ECO:0000313" key="7">
    <source>
        <dbReference type="Proteomes" id="UP000198923"/>
    </source>
</evidence>
<gene>
    <name evidence="6" type="ORF">SAMN05421505_10170</name>
</gene>
<dbReference type="PROSITE" id="PS50931">
    <property type="entry name" value="HTH_LYSR"/>
    <property type="match status" value="1"/>
</dbReference>
<dbReference type="GO" id="GO:0032993">
    <property type="term" value="C:protein-DNA complex"/>
    <property type="evidence" value="ECO:0007669"/>
    <property type="project" value="TreeGrafter"/>
</dbReference>
<dbReference type="GO" id="GO:0003677">
    <property type="term" value="F:DNA binding"/>
    <property type="evidence" value="ECO:0007669"/>
    <property type="project" value="UniProtKB-KW"/>
</dbReference>
<accession>A0A1G7QPD2</accession>